<proteinExistence type="predicted"/>
<name>A0A7W8EZK7_STRST</name>
<evidence type="ECO:0000313" key="1">
    <source>
        <dbReference type="EMBL" id="MBB5108865.1"/>
    </source>
</evidence>
<accession>A0A7W8EZK7</accession>
<comment type="caution">
    <text evidence="1">The sequence shown here is derived from an EMBL/GenBank/DDBJ whole genome shotgun (WGS) entry which is preliminary data.</text>
</comment>
<organism evidence="1 2">
    <name type="scientific">Streptomyces spectabilis</name>
    <dbReference type="NCBI Taxonomy" id="68270"/>
    <lineage>
        <taxon>Bacteria</taxon>
        <taxon>Bacillati</taxon>
        <taxon>Actinomycetota</taxon>
        <taxon>Actinomycetes</taxon>
        <taxon>Kitasatosporales</taxon>
        <taxon>Streptomycetaceae</taxon>
        <taxon>Streptomyces</taxon>
    </lineage>
</organism>
<reference evidence="1 2" key="1">
    <citation type="submission" date="2020-08" db="EMBL/GenBank/DDBJ databases">
        <title>Genomic Encyclopedia of Type Strains, Phase III (KMG-III): the genomes of soil and plant-associated and newly described type strains.</title>
        <authorList>
            <person name="Whitman W."/>
        </authorList>
    </citation>
    <scope>NUCLEOTIDE SEQUENCE [LARGE SCALE GENOMIC DNA]</scope>
    <source>
        <strain evidence="1 2">CECT 3146</strain>
    </source>
</reference>
<dbReference type="AlphaFoldDB" id="A0A7W8EZK7"/>
<protein>
    <submittedName>
        <fullName evidence="1">Uncharacterized protein</fullName>
    </submittedName>
</protein>
<sequence length="36" mass="4024">MPTTTPEPDERRARQHLLRHGVGTVPSGHHLRSPQA</sequence>
<gene>
    <name evidence="1" type="ORF">FHS40_007991</name>
</gene>
<dbReference type="EMBL" id="JACHJD010000021">
    <property type="protein sequence ID" value="MBB5108865.1"/>
    <property type="molecule type" value="Genomic_DNA"/>
</dbReference>
<dbReference type="Proteomes" id="UP000549009">
    <property type="component" value="Unassembled WGS sequence"/>
</dbReference>
<keyword evidence="2" id="KW-1185">Reference proteome</keyword>
<evidence type="ECO:0000313" key="2">
    <source>
        <dbReference type="Proteomes" id="UP000549009"/>
    </source>
</evidence>